<feature type="signal peptide" evidence="2">
    <location>
        <begin position="1"/>
        <end position="29"/>
    </location>
</feature>
<reference evidence="3 4" key="1">
    <citation type="journal article" date="2021" name="Nat. Plants">
        <title>The Taxus genome provides insights into paclitaxel biosynthesis.</title>
        <authorList>
            <person name="Xiong X."/>
            <person name="Gou J."/>
            <person name="Liao Q."/>
            <person name="Li Y."/>
            <person name="Zhou Q."/>
            <person name="Bi G."/>
            <person name="Li C."/>
            <person name="Du R."/>
            <person name="Wang X."/>
            <person name="Sun T."/>
            <person name="Guo L."/>
            <person name="Liang H."/>
            <person name="Lu P."/>
            <person name="Wu Y."/>
            <person name="Zhang Z."/>
            <person name="Ro D.K."/>
            <person name="Shang Y."/>
            <person name="Huang S."/>
            <person name="Yan J."/>
        </authorList>
    </citation>
    <scope>NUCLEOTIDE SEQUENCE [LARGE SCALE GENOMIC DNA]</scope>
    <source>
        <strain evidence="3">Ta-2019</strain>
    </source>
</reference>
<feature type="region of interest" description="Disordered" evidence="1">
    <location>
        <begin position="30"/>
        <end position="59"/>
    </location>
</feature>
<feature type="chain" id="PRO_5041296911" description="Glycine-rich protein" evidence="2">
    <location>
        <begin position="30"/>
        <end position="59"/>
    </location>
</feature>
<dbReference type="EMBL" id="JAHRHJ020000002">
    <property type="protein sequence ID" value="KAH9326249.1"/>
    <property type="molecule type" value="Genomic_DNA"/>
</dbReference>
<evidence type="ECO:0008006" key="5">
    <source>
        <dbReference type="Google" id="ProtNLM"/>
    </source>
</evidence>
<feature type="non-terminal residue" evidence="3">
    <location>
        <position position="1"/>
    </location>
</feature>
<protein>
    <recommendedName>
        <fullName evidence="5">Glycine-rich protein</fullName>
    </recommendedName>
</protein>
<evidence type="ECO:0000256" key="1">
    <source>
        <dbReference type="SAM" id="MobiDB-lite"/>
    </source>
</evidence>
<keyword evidence="2" id="KW-0732">Signal</keyword>
<comment type="caution">
    <text evidence="3">The sequence shown here is derived from an EMBL/GenBank/DDBJ whole genome shotgun (WGS) entry which is preliminary data.</text>
</comment>
<proteinExistence type="predicted"/>
<evidence type="ECO:0000313" key="4">
    <source>
        <dbReference type="Proteomes" id="UP000824469"/>
    </source>
</evidence>
<evidence type="ECO:0000313" key="3">
    <source>
        <dbReference type="EMBL" id="KAH9326249.1"/>
    </source>
</evidence>
<feature type="non-terminal residue" evidence="3">
    <location>
        <position position="59"/>
    </location>
</feature>
<dbReference type="Proteomes" id="UP000824469">
    <property type="component" value="Unassembled WGS sequence"/>
</dbReference>
<keyword evidence="4" id="KW-1185">Reference proteome</keyword>
<organism evidence="3 4">
    <name type="scientific">Taxus chinensis</name>
    <name type="common">Chinese yew</name>
    <name type="synonym">Taxus wallichiana var. chinensis</name>
    <dbReference type="NCBI Taxonomy" id="29808"/>
    <lineage>
        <taxon>Eukaryota</taxon>
        <taxon>Viridiplantae</taxon>
        <taxon>Streptophyta</taxon>
        <taxon>Embryophyta</taxon>
        <taxon>Tracheophyta</taxon>
        <taxon>Spermatophyta</taxon>
        <taxon>Pinopsida</taxon>
        <taxon>Pinidae</taxon>
        <taxon>Conifers II</taxon>
        <taxon>Cupressales</taxon>
        <taxon>Taxaceae</taxon>
        <taxon>Taxus</taxon>
    </lineage>
</organism>
<sequence length="59" mass="5640">FEIFIAMGSRLVFVVLGLTVLLLAGDVASNNESGCKNSGGRPCRGSGGGSPGGGGGGGE</sequence>
<name>A0AA38GPR7_TAXCH</name>
<evidence type="ECO:0000256" key="2">
    <source>
        <dbReference type="SAM" id="SignalP"/>
    </source>
</evidence>
<gene>
    <name evidence="3" type="ORF">KI387_006427</name>
</gene>
<dbReference type="AlphaFoldDB" id="A0AA38GPR7"/>
<feature type="compositionally biased region" description="Gly residues" evidence="1">
    <location>
        <begin position="45"/>
        <end position="59"/>
    </location>
</feature>
<accession>A0AA38GPR7</accession>